<name>A0A9W3DNA5_RAPSA</name>
<dbReference type="RefSeq" id="XP_056864983.1">
    <property type="nucleotide sequence ID" value="XM_057009003.1"/>
</dbReference>
<sequence>MTFETKRIQNGDYNMNKAPSMDKDSMVEVKNRFKKMSVVPDENCFANAILNLKEHQKPAIVIRNTSFCDVRFFYLIKLRLARSCIQLKYARQLLMKIARYSRMLMEKDDCAPWTGAST</sequence>
<proteinExistence type="predicted"/>
<evidence type="ECO:0000313" key="1">
    <source>
        <dbReference type="Proteomes" id="UP000504610"/>
    </source>
</evidence>
<organism evidence="1 2">
    <name type="scientific">Raphanus sativus</name>
    <name type="common">Radish</name>
    <name type="synonym">Raphanus raphanistrum var. sativus</name>
    <dbReference type="NCBI Taxonomy" id="3726"/>
    <lineage>
        <taxon>Eukaryota</taxon>
        <taxon>Viridiplantae</taxon>
        <taxon>Streptophyta</taxon>
        <taxon>Embryophyta</taxon>
        <taxon>Tracheophyta</taxon>
        <taxon>Spermatophyta</taxon>
        <taxon>Magnoliopsida</taxon>
        <taxon>eudicotyledons</taxon>
        <taxon>Gunneridae</taxon>
        <taxon>Pentapetalae</taxon>
        <taxon>rosids</taxon>
        <taxon>malvids</taxon>
        <taxon>Brassicales</taxon>
        <taxon>Brassicaceae</taxon>
        <taxon>Brassiceae</taxon>
        <taxon>Raphanus</taxon>
    </lineage>
</organism>
<protein>
    <submittedName>
        <fullName evidence="2">Uncharacterized protein LOC108817615 isoform X1</fullName>
    </submittedName>
</protein>
<keyword evidence="1" id="KW-1185">Reference proteome</keyword>
<reference evidence="2" key="2">
    <citation type="submission" date="2025-08" db="UniProtKB">
        <authorList>
            <consortium name="RefSeq"/>
        </authorList>
    </citation>
    <scope>IDENTIFICATION</scope>
    <source>
        <tissue evidence="2">Leaf</tissue>
    </source>
</reference>
<dbReference type="Proteomes" id="UP000504610">
    <property type="component" value="Chromosome 4"/>
</dbReference>
<accession>A0A9W3DNA5</accession>
<gene>
    <name evidence="2" type="primary">LOC108817615</name>
</gene>
<dbReference type="KEGG" id="rsz:108817615"/>
<dbReference type="GeneID" id="108817615"/>
<dbReference type="AlphaFoldDB" id="A0A9W3DNA5"/>
<evidence type="ECO:0000313" key="2">
    <source>
        <dbReference type="RefSeq" id="XP_056864983.1"/>
    </source>
</evidence>
<dbReference type="OrthoDB" id="1023584at2759"/>
<reference evidence="1" key="1">
    <citation type="journal article" date="2019" name="Database">
        <title>The radish genome database (RadishGD): an integrated information resource for radish genomics.</title>
        <authorList>
            <person name="Yu H.J."/>
            <person name="Baek S."/>
            <person name="Lee Y.J."/>
            <person name="Cho A."/>
            <person name="Mun J.H."/>
        </authorList>
    </citation>
    <scope>NUCLEOTIDE SEQUENCE [LARGE SCALE GENOMIC DNA]</scope>
    <source>
        <strain evidence="1">cv. WK10039</strain>
    </source>
</reference>